<dbReference type="SUPFAM" id="SSF54106">
    <property type="entry name" value="LysM domain"/>
    <property type="match status" value="1"/>
</dbReference>
<dbReference type="CDD" id="cd00118">
    <property type="entry name" value="LysM"/>
    <property type="match status" value="1"/>
</dbReference>
<dbReference type="Gene3D" id="3.10.350.10">
    <property type="entry name" value="LysM domain"/>
    <property type="match status" value="1"/>
</dbReference>
<keyword evidence="2" id="KW-1133">Transmembrane helix</keyword>
<proteinExistence type="predicted"/>
<feature type="compositionally biased region" description="Basic and acidic residues" evidence="1">
    <location>
        <begin position="7"/>
        <end position="18"/>
    </location>
</feature>
<keyword evidence="5" id="KW-1185">Reference proteome</keyword>
<dbReference type="PANTHER" id="PTHR33734:SF22">
    <property type="entry name" value="MEMBRANE-BOUND LYTIC MUREIN TRANSGLYCOSYLASE D"/>
    <property type="match status" value="1"/>
</dbReference>
<feature type="compositionally biased region" description="Acidic residues" evidence="1">
    <location>
        <begin position="118"/>
        <end position="129"/>
    </location>
</feature>
<keyword evidence="2" id="KW-0812">Transmembrane</keyword>
<organism evidence="4 5">
    <name type="scientific">Alkalibacterium subtropicum</name>
    <dbReference type="NCBI Taxonomy" id="753702"/>
    <lineage>
        <taxon>Bacteria</taxon>
        <taxon>Bacillati</taxon>
        <taxon>Bacillota</taxon>
        <taxon>Bacilli</taxon>
        <taxon>Lactobacillales</taxon>
        <taxon>Carnobacteriaceae</taxon>
        <taxon>Alkalibacterium</taxon>
    </lineage>
</organism>
<dbReference type="Pfam" id="PF01476">
    <property type="entry name" value="LysM"/>
    <property type="match status" value="1"/>
</dbReference>
<feature type="domain" description="LysM" evidence="3">
    <location>
        <begin position="200"/>
        <end position="243"/>
    </location>
</feature>
<evidence type="ECO:0000256" key="1">
    <source>
        <dbReference type="SAM" id="MobiDB-lite"/>
    </source>
</evidence>
<feature type="region of interest" description="Disordered" evidence="1">
    <location>
        <begin position="71"/>
        <end position="200"/>
    </location>
</feature>
<evidence type="ECO:0000256" key="2">
    <source>
        <dbReference type="SAM" id="Phobius"/>
    </source>
</evidence>
<dbReference type="PROSITE" id="PS51782">
    <property type="entry name" value="LYSM"/>
    <property type="match status" value="1"/>
</dbReference>
<dbReference type="AlphaFoldDB" id="A0A1I1ES24"/>
<feature type="compositionally biased region" description="Low complexity" evidence="1">
    <location>
        <begin position="165"/>
        <end position="176"/>
    </location>
</feature>
<dbReference type="Proteomes" id="UP000199612">
    <property type="component" value="Unassembled WGS sequence"/>
</dbReference>
<evidence type="ECO:0000313" key="4">
    <source>
        <dbReference type="EMBL" id="SFB88308.1"/>
    </source>
</evidence>
<dbReference type="EMBL" id="FOLT01000001">
    <property type="protein sequence ID" value="SFB88308.1"/>
    <property type="molecule type" value="Genomic_DNA"/>
</dbReference>
<evidence type="ECO:0000259" key="3">
    <source>
        <dbReference type="PROSITE" id="PS51782"/>
    </source>
</evidence>
<dbReference type="PANTHER" id="PTHR33734">
    <property type="entry name" value="LYSM DOMAIN-CONTAINING GPI-ANCHORED PROTEIN 2"/>
    <property type="match status" value="1"/>
</dbReference>
<feature type="transmembrane region" description="Helical" evidence="2">
    <location>
        <begin position="41"/>
        <end position="66"/>
    </location>
</feature>
<protein>
    <submittedName>
        <fullName evidence="4">LysM domain-containing protein</fullName>
    </submittedName>
</protein>
<dbReference type="OrthoDB" id="2152150at2"/>
<keyword evidence="2" id="KW-0472">Membrane</keyword>
<name>A0A1I1ES24_9LACT</name>
<sequence length="244" mass="26609">MGKKDRRSMEELWSKRFDEETEMNQEEPLSRKAKREREKGISPILTVTLIFMALLIILPTSAYLWWSSRDGLSEEPASPSVEQVAENSQDEETADAQDAGERNNEGTESDGNFSADSASEETADADNESGETSGETASGTEDASAAETVTDESGIEADAEENIQEQEQANGNEASNTENSAETASESAVDPASEPVQDADYYTVEAGDNMYRIALNHGMSTQELMQLNGVQDETVYVGQKLRVN</sequence>
<feature type="region of interest" description="Disordered" evidence="1">
    <location>
        <begin position="1"/>
        <end position="38"/>
    </location>
</feature>
<feature type="compositionally biased region" description="Acidic residues" evidence="1">
    <location>
        <begin position="149"/>
        <end position="164"/>
    </location>
</feature>
<feature type="compositionally biased region" description="Polar residues" evidence="1">
    <location>
        <begin position="130"/>
        <end position="141"/>
    </location>
</feature>
<reference evidence="5" key="1">
    <citation type="submission" date="2016-10" db="EMBL/GenBank/DDBJ databases">
        <authorList>
            <person name="Varghese N."/>
            <person name="Submissions S."/>
        </authorList>
    </citation>
    <scope>NUCLEOTIDE SEQUENCE [LARGE SCALE GENOMIC DNA]</scope>
    <source>
        <strain evidence="5">DSM 23664</strain>
    </source>
</reference>
<dbReference type="InterPro" id="IPR018392">
    <property type="entry name" value="LysM"/>
</dbReference>
<dbReference type="RefSeq" id="WP_091528006.1">
    <property type="nucleotide sequence ID" value="NZ_FOLT01000001.1"/>
</dbReference>
<gene>
    <name evidence="4" type="ORF">SAMN04488102_101253</name>
</gene>
<dbReference type="STRING" id="753702.SAMN04488102_101253"/>
<accession>A0A1I1ES24</accession>
<dbReference type="GO" id="GO:0008932">
    <property type="term" value="F:lytic endotransglycosylase activity"/>
    <property type="evidence" value="ECO:0007669"/>
    <property type="project" value="TreeGrafter"/>
</dbReference>
<evidence type="ECO:0000313" key="5">
    <source>
        <dbReference type="Proteomes" id="UP000199612"/>
    </source>
</evidence>
<feature type="compositionally biased region" description="Polar residues" evidence="1">
    <location>
        <begin position="177"/>
        <end position="186"/>
    </location>
</feature>
<dbReference type="SMART" id="SM00257">
    <property type="entry name" value="LysM"/>
    <property type="match status" value="1"/>
</dbReference>
<dbReference type="InterPro" id="IPR036779">
    <property type="entry name" value="LysM_dom_sf"/>
</dbReference>